<keyword evidence="1" id="KW-0813">Transport</keyword>
<dbReference type="InterPro" id="IPR050597">
    <property type="entry name" value="Cytochrome_c_Oxidase_Subunit"/>
</dbReference>
<keyword evidence="10" id="KW-1185">Reference proteome</keyword>
<dbReference type="SUPFAM" id="SSF46626">
    <property type="entry name" value="Cytochrome c"/>
    <property type="match status" value="1"/>
</dbReference>
<accession>A0ABT5UZW4</accession>
<dbReference type="PROSITE" id="PS51007">
    <property type="entry name" value="CYTC"/>
    <property type="match status" value="1"/>
</dbReference>
<reference evidence="9 10" key="1">
    <citation type="submission" date="2023-02" db="EMBL/GenBank/DDBJ databases">
        <title>Vibrio intestini sp. nov., a close relative of Vibrio cholerae isolated from the intestine of Healthy Culter dabryi.</title>
        <authorList>
            <person name="Wu N."/>
        </authorList>
    </citation>
    <scope>NUCLEOTIDE SEQUENCE [LARGE SCALE GENOMIC DNA]</scope>
    <source>
        <strain evidence="9 10">DSL-7</strain>
    </source>
</reference>
<name>A0ABT5UZW4_9VIBR</name>
<gene>
    <name evidence="9" type="ORF">PUN32_03335</name>
</gene>
<dbReference type="EMBL" id="JARBFT010000002">
    <property type="protein sequence ID" value="MDE1514048.1"/>
    <property type="molecule type" value="Genomic_DNA"/>
</dbReference>
<dbReference type="Proteomes" id="UP001216189">
    <property type="component" value="Unassembled WGS sequence"/>
</dbReference>
<evidence type="ECO:0000256" key="1">
    <source>
        <dbReference type="ARBA" id="ARBA00022448"/>
    </source>
</evidence>
<evidence type="ECO:0000313" key="9">
    <source>
        <dbReference type="EMBL" id="MDE1514048.1"/>
    </source>
</evidence>
<dbReference type="InterPro" id="IPR036909">
    <property type="entry name" value="Cyt_c-like_dom_sf"/>
</dbReference>
<dbReference type="Pfam" id="PF00034">
    <property type="entry name" value="Cytochrom_C"/>
    <property type="match status" value="1"/>
</dbReference>
<evidence type="ECO:0000256" key="5">
    <source>
        <dbReference type="ARBA" id="ARBA00023004"/>
    </source>
</evidence>
<feature type="signal peptide" evidence="7">
    <location>
        <begin position="1"/>
        <end position="33"/>
    </location>
</feature>
<keyword evidence="2 6" id="KW-0349">Heme</keyword>
<evidence type="ECO:0000256" key="3">
    <source>
        <dbReference type="ARBA" id="ARBA00022723"/>
    </source>
</evidence>
<dbReference type="InterPro" id="IPR009056">
    <property type="entry name" value="Cyt_c-like_dom"/>
</dbReference>
<protein>
    <submittedName>
        <fullName evidence="9">Cytochrome c</fullName>
    </submittedName>
</protein>
<keyword evidence="5 6" id="KW-0408">Iron</keyword>
<dbReference type="PANTHER" id="PTHR33751">
    <property type="entry name" value="CBB3-TYPE CYTOCHROME C OXIDASE SUBUNIT FIXP"/>
    <property type="match status" value="1"/>
</dbReference>
<feature type="domain" description="Cytochrome c" evidence="8">
    <location>
        <begin position="35"/>
        <end position="116"/>
    </location>
</feature>
<dbReference type="PANTHER" id="PTHR33751:SF9">
    <property type="entry name" value="CYTOCHROME C4"/>
    <property type="match status" value="1"/>
</dbReference>
<sequence length="116" mass="12950">MNFRLNKATRFRHPLTHIALTLGLALIVNPALASGDAQLGEQKVSSCLFCHAKDDEASHSRYPNLNGKSAPELYQAMKEYQLGERSGPMAEMMKAQLRRFNDQDLHDVAAFYATTP</sequence>
<feature type="chain" id="PRO_5046782952" evidence="7">
    <location>
        <begin position="34"/>
        <end position="116"/>
    </location>
</feature>
<evidence type="ECO:0000313" key="10">
    <source>
        <dbReference type="Proteomes" id="UP001216189"/>
    </source>
</evidence>
<evidence type="ECO:0000256" key="6">
    <source>
        <dbReference type="PROSITE-ProRule" id="PRU00433"/>
    </source>
</evidence>
<evidence type="ECO:0000256" key="7">
    <source>
        <dbReference type="SAM" id="SignalP"/>
    </source>
</evidence>
<keyword evidence="7" id="KW-0732">Signal</keyword>
<proteinExistence type="predicted"/>
<keyword evidence="4" id="KW-0249">Electron transport</keyword>
<evidence type="ECO:0000259" key="8">
    <source>
        <dbReference type="PROSITE" id="PS51007"/>
    </source>
</evidence>
<organism evidence="9 10">
    <name type="scientific">Vibrio chanodichtyis</name>
    <dbReference type="NCBI Taxonomy" id="3027932"/>
    <lineage>
        <taxon>Bacteria</taxon>
        <taxon>Pseudomonadati</taxon>
        <taxon>Pseudomonadota</taxon>
        <taxon>Gammaproteobacteria</taxon>
        <taxon>Vibrionales</taxon>
        <taxon>Vibrionaceae</taxon>
        <taxon>Vibrio</taxon>
    </lineage>
</organism>
<evidence type="ECO:0000256" key="4">
    <source>
        <dbReference type="ARBA" id="ARBA00022982"/>
    </source>
</evidence>
<evidence type="ECO:0000256" key="2">
    <source>
        <dbReference type="ARBA" id="ARBA00022617"/>
    </source>
</evidence>
<dbReference type="Gene3D" id="1.10.760.10">
    <property type="entry name" value="Cytochrome c-like domain"/>
    <property type="match status" value="1"/>
</dbReference>
<comment type="caution">
    <text evidence="9">The sequence shown here is derived from an EMBL/GenBank/DDBJ whole genome shotgun (WGS) entry which is preliminary data.</text>
</comment>
<keyword evidence="3 6" id="KW-0479">Metal-binding</keyword>
<dbReference type="RefSeq" id="WP_274721755.1">
    <property type="nucleotide sequence ID" value="NZ_JARBFT010000002.1"/>
</dbReference>